<protein>
    <submittedName>
        <fullName evidence="2">Uncharacterized protein</fullName>
    </submittedName>
</protein>
<keyword evidence="3" id="KW-1185">Reference proteome</keyword>
<keyword evidence="1" id="KW-0812">Transmembrane</keyword>
<reference evidence="3" key="1">
    <citation type="journal article" date="2019" name="Int. J. Syst. Evol. Microbiol.">
        <title>The Global Catalogue of Microorganisms (GCM) 10K type strain sequencing project: providing services to taxonomists for standard genome sequencing and annotation.</title>
        <authorList>
            <consortium name="The Broad Institute Genomics Platform"/>
            <consortium name="The Broad Institute Genome Sequencing Center for Infectious Disease"/>
            <person name="Wu L."/>
            <person name="Ma J."/>
        </authorList>
    </citation>
    <scope>NUCLEOTIDE SEQUENCE [LARGE SCALE GENOMIC DNA]</scope>
    <source>
        <strain evidence="3">JCM 18959</strain>
    </source>
</reference>
<dbReference type="Proteomes" id="UP001501407">
    <property type="component" value="Unassembled WGS sequence"/>
</dbReference>
<feature type="transmembrane region" description="Helical" evidence="1">
    <location>
        <begin position="133"/>
        <end position="157"/>
    </location>
</feature>
<name>A0ABP9M9N1_9MICO</name>
<comment type="caution">
    <text evidence="2">The sequence shown here is derived from an EMBL/GenBank/DDBJ whole genome shotgun (WGS) entry which is preliminary data.</text>
</comment>
<feature type="transmembrane region" description="Helical" evidence="1">
    <location>
        <begin position="65"/>
        <end position="84"/>
    </location>
</feature>
<evidence type="ECO:0000256" key="1">
    <source>
        <dbReference type="SAM" id="Phobius"/>
    </source>
</evidence>
<keyword evidence="1" id="KW-1133">Transmembrane helix</keyword>
<feature type="transmembrane region" description="Helical" evidence="1">
    <location>
        <begin position="37"/>
        <end position="58"/>
    </location>
</feature>
<feature type="transmembrane region" description="Helical" evidence="1">
    <location>
        <begin position="219"/>
        <end position="239"/>
    </location>
</feature>
<dbReference type="EMBL" id="BAABKZ010000001">
    <property type="protein sequence ID" value="GAA5091629.1"/>
    <property type="molecule type" value="Genomic_DNA"/>
</dbReference>
<keyword evidence="1" id="KW-0472">Membrane</keyword>
<feature type="transmembrane region" description="Helical" evidence="1">
    <location>
        <begin position="198"/>
        <end position="213"/>
    </location>
</feature>
<feature type="transmembrane region" description="Helical" evidence="1">
    <location>
        <begin position="169"/>
        <end position="191"/>
    </location>
</feature>
<gene>
    <name evidence="2" type="ORF">GCM10025760_19250</name>
</gene>
<evidence type="ECO:0000313" key="3">
    <source>
        <dbReference type="Proteomes" id="UP001501407"/>
    </source>
</evidence>
<proteinExistence type="predicted"/>
<accession>A0ABP9M9N1</accession>
<evidence type="ECO:0000313" key="2">
    <source>
        <dbReference type="EMBL" id="GAA5091629.1"/>
    </source>
</evidence>
<sequence>MSATNRTTGENNVTDSIATTDTGTAAWAAFDKTTSRWGRITMILAMIIMITGPGIVAAQLGVQPVAVVTGVLAIAVAFGALWFIEPLSYFPILGPASMYQAFMIGNIANKLLPAAVVAQSTIGAKPETRRGQLAAVLAICGAAMTHLLSLLIFVGVLGTLLLNAIPPEIVTSIQTFVLPAVMGGIIVQMIASNPQPRILIIAIAVGLVVQLVLTPLFPVVALFGIAISVVATILLALLLPGRKTSGPVVEDPALEDIS</sequence>
<organism evidence="2 3">
    <name type="scientific">Microbacterium yannicii</name>
    <dbReference type="NCBI Taxonomy" id="671622"/>
    <lineage>
        <taxon>Bacteria</taxon>
        <taxon>Bacillati</taxon>
        <taxon>Actinomycetota</taxon>
        <taxon>Actinomycetes</taxon>
        <taxon>Micrococcales</taxon>
        <taxon>Microbacteriaceae</taxon>
        <taxon>Microbacterium</taxon>
    </lineage>
</organism>